<comment type="subcellular location">
    <subcellularLocation>
        <location evidence="1">Cell membrane</location>
        <topology evidence="1">Multi-pass membrane protein</topology>
    </subcellularLocation>
</comment>
<feature type="transmembrane region" description="Helical" evidence="7">
    <location>
        <begin position="117"/>
        <end position="136"/>
    </location>
</feature>
<evidence type="ECO:0000256" key="7">
    <source>
        <dbReference type="SAM" id="Phobius"/>
    </source>
</evidence>
<evidence type="ECO:0000256" key="1">
    <source>
        <dbReference type="ARBA" id="ARBA00004651"/>
    </source>
</evidence>
<evidence type="ECO:0000256" key="2">
    <source>
        <dbReference type="ARBA" id="ARBA00007362"/>
    </source>
</evidence>
<reference evidence="9 10" key="1">
    <citation type="submission" date="2018-10" db="EMBL/GenBank/DDBJ databases">
        <title>Propionibacterium australiense Genome Sequencing and Assembly.</title>
        <authorList>
            <person name="Bernier A.-M."/>
            <person name="Bernard K."/>
        </authorList>
    </citation>
    <scope>NUCLEOTIDE SEQUENCE [LARGE SCALE GENOMIC DNA]</scope>
    <source>
        <strain evidence="9 10">NML98A078</strain>
    </source>
</reference>
<sequence length="324" mass="33983">MVRWIQWSCAMVNRKILGNALLLVTAMAWGTAFVGQRAGMSDIEPITFTAARMTLAAVAVGLVAFAMGPRTRNVSAPRETRARRRGTVVGGVCCGAFLAAASIFQQMGIVHTTAGKAGFITAMYILLVPVINVALFRKRAPWPVWLAVLIGVAGMYLICVTEGFGLARGDALVCVCALLFSGHILCCDHFAGLGDPIRISAIQFVTAAGISAMTALAVEEPSWAGIVSAAVPILYCGIVSGGIGYTLQIIAQRFTDPTVASLLLSLEAVFAVLAGAVLLGERMSPREMTGCVVMFVAIILAQIRLPGAQQAEAATSVRTESAHA</sequence>
<feature type="transmembrane region" description="Helical" evidence="7">
    <location>
        <begin position="225"/>
        <end position="247"/>
    </location>
</feature>
<proteinExistence type="inferred from homology"/>
<comment type="caution">
    <text evidence="9">The sequence shown here is derived from an EMBL/GenBank/DDBJ whole genome shotgun (WGS) entry which is preliminary data.</text>
</comment>
<evidence type="ECO:0000313" key="10">
    <source>
        <dbReference type="Proteomes" id="UP000279336"/>
    </source>
</evidence>
<name>A0A8B3FLZ3_9ACTN</name>
<evidence type="ECO:0000256" key="4">
    <source>
        <dbReference type="ARBA" id="ARBA00022692"/>
    </source>
</evidence>
<evidence type="ECO:0000259" key="8">
    <source>
        <dbReference type="Pfam" id="PF00892"/>
    </source>
</evidence>
<dbReference type="InterPro" id="IPR037185">
    <property type="entry name" value="EmrE-like"/>
</dbReference>
<evidence type="ECO:0000256" key="6">
    <source>
        <dbReference type="ARBA" id="ARBA00023136"/>
    </source>
</evidence>
<dbReference type="InterPro" id="IPR051258">
    <property type="entry name" value="Diverse_Substrate_Transporter"/>
</dbReference>
<keyword evidence="4 7" id="KW-0812">Transmembrane</keyword>
<keyword evidence="5 7" id="KW-1133">Transmembrane helix</keyword>
<feature type="transmembrane region" description="Helical" evidence="7">
    <location>
        <begin position="142"/>
        <end position="159"/>
    </location>
</feature>
<feature type="transmembrane region" description="Helical" evidence="7">
    <location>
        <begin position="16"/>
        <end position="34"/>
    </location>
</feature>
<dbReference type="PANTHER" id="PTHR42920">
    <property type="entry name" value="OS03G0707200 PROTEIN-RELATED"/>
    <property type="match status" value="1"/>
</dbReference>
<protein>
    <submittedName>
        <fullName evidence="9">DMT family transporter</fullName>
    </submittedName>
</protein>
<keyword evidence="6 7" id="KW-0472">Membrane</keyword>
<dbReference type="AlphaFoldDB" id="A0A8B3FLZ3"/>
<dbReference type="OrthoDB" id="3182968at2"/>
<gene>
    <name evidence="9" type="ORF">D7U36_00665</name>
</gene>
<dbReference type="PANTHER" id="PTHR42920:SF5">
    <property type="entry name" value="EAMA DOMAIN-CONTAINING PROTEIN"/>
    <property type="match status" value="1"/>
</dbReference>
<evidence type="ECO:0000313" key="9">
    <source>
        <dbReference type="EMBL" id="RLP12977.1"/>
    </source>
</evidence>
<dbReference type="Proteomes" id="UP000279336">
    <property type="component" value="Unassembled WGS sequence"/>
</dbReference>
<dbReference type="GO" id="GO:0005886">
    <property type="term" value="C:plasma membrane"/>
    <property type="evidence" value="ECO:0007669"/>
    <property type="project" value="UniProtKB-SubCell"/>
</dbReference>
<keyword evidence="3" id="KW-1003">Cell membrane</keyword>
<accession>A0A8B3FLZ3</accession>
<feature type="domain" description="EamA" evidence="8">
    <location>
        <begin position="17"/>
        <end position="158"/>
    </location>
</feature>
<dbReference type="InterPro" id="IPR000620">
    <property type="entry name" value="EamA_dom"/>
</dbReference>
<feature type="transmembrane region" description="Helical" evidence="7">
    <location>
        <begin position="46"/>
        <end position="67"/>
    </location>
</feature>
<comment type="similarity">
    <text evidence="2">Belongs to the EamA transporter family.</text>
</comment>
<feature type="transmembrane region" description="Helical" evidence="7">
    <location>
        <begin position="197"/>
        <end position="218"/>
    </location>
</feature>
<dbReference type="EMBL" id="RCIW01000001">
    <property type="protein sequence ID" value="RLP12977.1"/>
    <property type="molecule type" value="Genomic_DNA"/>
</dbReference>
<dbReference type="Gene3D" id="1.10.3730.20">
    <property type="match status" value="1"/>
</dbReference>
<dbReference type="Pfam" id="PF00892">
    <property type="entry name" value="EamA"/>
    <property type="match status" value="2"/>
</dbReference>
<evidence type="ECO:0000256" key="5">
    <source>
        <dbReference type="ARBA" id="ARBA00022989"/>
    </source>
</evidence>
<feature type="transmembrane region" description="Helical" evidence="7">
    <location>
        <begin position="259"/>
        <end position="279"/>
    </location>
</feature>
<feature type="domain" description="EamA" evidence="8">
    <location>
        <begin position="168"/>
        <end position="300"/>
    </location>
</feature>
<feature type="transmembrane region" description="Helical" evidence="7">
    <location>
        <begin position="87"/>
        <end position="105"/>
    </location>
</feature>
<evidence type="ECO:0000256" key="3">
    <source>
        <dbReference type="ARBA" id="ARBA00022475"/>
    </source>
</evidence>
<organism evidence="9 10">
    <name type="scientific">Propionibacterium australiense</name>
    <dbReference type="NCBI Taxonomy" id="119981"/>
    <lineage>
        <taxon>Bacteria</taxon>
        <taxon>Bacillati</taxon>
        <taxon>Actinomycetota</taxon>
        <taxon>Actinomycetes</taxon>
        <taxon>Propionibacteriales</taxon>
        <taxon>Propionibacteriaceae</taxon>
        <taxon>Propionibacterium</taxon>
    </lineage>
</organism>
<dbReference type="SUPFAM" id="SSF103481">
    <property type="entry name" value="Multidrug resistance efflux transporter EmrE"/>
    <property type="match status" value="2"/>
</dbReference>